<dbReference type="EMBL" id="BMGZ01000001">
    <property type="protein sequence ID" value="GGH92319.1"/>
    <property type="molecule type" value="Genomic_DNA"/>
</dbReference>
<evidence type="ECO:0000256" key="2">
    <source>
        <dbReference type="SAM" id="SignalP"/>
    </source>
</evidence>
<dbReference type="Gene3D" id="2.120.10.10">
    <property type="match status" value="1"/>
</dbReference>
<dbReference type="Pfam" id="PF13088">
    <property type="entry name" value="BNR_2"/>
    <property type="match status" value="1"/>
</dbReference>
<dbReference type="Proteomes" id="UP000621856">
    <property type="component" value="Unassembled WGS sequence"/>
</dbReference>
<evidence type="ECO:0000313" key="7">
    <source>
        <dbReference type="Proteomes" id="UP000818603"/>
    </source>
</evidence>
<keyword evidence="7" id="KW-1185">Reference proteome</keyword>
<sequence length="392" mass="43739">MKSGLHIGLASSLLVILLATACVEDNVSISVSDDLFDQGQPDTLGLQKPDQLATFTVYEPRDGDNAYNHGVVLFPFQGVLYAQWQTSLKDEDSADTHVVYAWSEDEGETWSEPVVLYQEQEDAIATSGGWWVNEETLVAFINVWPEREDEIRQGYTLHMTSEDGRAWSRAQAVTGKDGEPVPGVIEQDPHTIEGGRIVTAFHVEPGLTVAPYFTDDPLATSGWQRGRMDNLEADGHVSREIEPSLYSRPDGSVVMLFRDQDSSFQTLYSVSRDAGESWTTPELSAFPDSRSKQSAGNLPDGTVFRVNNPVPNRARYPLVVSLSEDGALFDRAWLLRAGGEDMQPMRSEGLYKRPSYSYPKSIVWGDYLFVAYATNKEDVEITRVPWQDLVQE</sequence>
<comment type="caution">
    <text evidence="4">The sequence shown here is derived from an EMBL/GenBank/DDBJ whole genome shotgun (WGS) entry which is preliminary data.</text>
</comment>
<dbReference type="PANTHER" id="PTHR43752">
    <property type="entry name" value="BNR/ASP-BOX REPEAT FAMILY PROTEIN"/>
    <property type="match status" value="1"/>
</dbReference>
<dbReference type="EMBL" id="VCJR02000001">
    <property type="protein sequence ID" value="NHK26433.1"/>
    <property type="molecule type" value="Genomic_DNA"/>
</dbReference>
<name>A0A8J3EQ09_9PROT</name>
<feature type="chain" id="PRO_5035184212" evidence="2">
    <location>
        <begin position="22"/>
        <end position="392"/>
    </location>
</feature>
<dbReference type="PROSITE" id="PS51257">
    <property type="entry name" value="PROKAR_LIPOPROTEIN"/>
    <property type="match status" value="1"/>
</dbReference>
<accession>A0A8J3EQ09</accession>
<gene>
    <name evidence="5" type="ORF">FF098_000765</name>
    <name evidence="4" type="ORF">GCM10011355_01540</name>
</gene>
<keyword evidence="2" id="KW-0732">Signal</keyword>
<dbReference type="PANTHER" id="PTHR43752:SF2">
    <property type="entry name" value="BNR_ASP-BOX REPEAT FAMILY PROTEIN"/>
    <property type="match status" value="1"/>
</dbReference>
<reference evidence="4" key="3">
    <citation type="submission" date="2020-09" db="EMBL/GenBank/DDBJ databases">
        <authorList>
            <person name="Sun Q."/>
            <person name="Zhou Y."/>
        </authorList>
    </citation>
    <scope>NUCLEOTIDE SEQUENCE</scope>
    <source>
        <strain evidence="4">CGMCC 1.14984</strain>
    </source>
</reference>
<feature type="region of interest" description="Disordered" evidence="1">
    <location>
        <begin position="278"/>
        <end position="300"/>
    </location>
</feature>
<evidence type="ECO:0000259" key="3">
    <source>
        <dbReference type="Pfam" id="PF13088"/>
    </source>
</evidence>
<dbReference type="CDD" id="cd15482">
    <property type="entry name" value="Sialidase_non-viral"/>
    <property type="match status" value="1"/>
</dbReference>
<reference evidence="4" key="1">
    <citation type="journal article" date="2014" name="Int. J. Syst. Evol. Microbiol.">
        <title>Complete genome sequence of Corynebacterium casei LMG S-19264T (=DSM 44701T), isolated from a smear-ripened cheese.</title>
        <authorList>
            <consortium name="US DOE Joint Genome Institute (JGI-PGF)"/>
            <person name="Walter F."/>
            <person name="Albersmeier A."/>
            <person name="Kalinowski J."/>
            <person name="Ruckert C."/>
        </authorList>
    </citation>
    <scope>NUCLEOTIDE SEQUENCE</scope>
    <source>
        <strain evidence="4">CGMCC 1.14984</strain>
    </source>
</reference>
<evidence type="ECO:0000313" key="6">
    <source>
        <dbReference type="Proteomes" id="UP000621856"/>
    </source>
</evidence>
<evidence type="ECO:0000256" key="1">
    <source>
        <dbReference type="SAM" id="MobiDB-lite"/>
    </source>
</evidence>
<dbReference type="Proteomes" id="UP000818603">
    <property type="component" value="Unassembled WGS sequence"/>
</dbReference>
<feature type="signal peptide" evidence="2">
    <location>
        <begin position="1"/>
        <end position="21"/>
    </location>
</feature>
<reference evidence="5 7" key="2">
    <citation type="submission" date="2020-02" db="EMBL/GenBank/DDBJ databases">
        <title>Genome sequence of Parvularcula flava strain NH6-79.</title>
        <authorList>
            <person name="Abdul Karim M.H."/>
            <person name="Lam M.Q."/>
            <person name="Chen S.J."/>
            <person name="Yahya A."/>
            <person name="Shahir S."/>
            <person name="Shamsir M.S."/>
            <person name="Chong C.S."/>
        </authorList>
    </citation>
    <scope>NUCLEOTIDE SEQUENCE [LARGE SCALE GENOMIC DNA]</scope>
    <source>
        <strain evidence="5 7">NH6-79</strain>
    </source>
</reference>
<protein>
    <submittedName>
        <fullName evidence="5">Exo-alpha-sialidase</fullName>
    </submittedName>
</protein>
<feature type="domain" description="Sialidase" evidence="3">
    <location>
        <begin position="79"/>
        <end position="369"/>
    </location>
</feature>
<dbReference type="SUPFAM" id="SSF50939">
    <property type="entry name" value="Sialidases"/>
    <property type="match status" value="1"/>
</dbReference>
<dbReference type="AlphaFoldDB" id="A0A8J3EQ09"/>
<evidence type="ECO:0000313" key="5">
    <source>
        <dbReference type="EMBL" id="NHK26433.1"/>
    </source>
</evidence>
<dbReference type="RefSeq" id="WP_155135971.1">
    <property type="nucleotide sequence ID" value="NZ_BMGZ01000001.1"/>
</dbReference>
<dbReference type="InterPro" id="IPR036278">
    <property type="entry name" value="Sialidase_sf"/>
</dbReference>
<proteinExistence type="predicted"/>
<organism evidence="4 6">
    <name type="scientific">Aquisalinus luteolus</name>
    <dbReference type="NCBI Taxonomy" id="1566827"/>
    <lineage>
        <taxon>Bacteria</taxon>
        <taxon>Pseudomonadati</taxon>
        <taxon>Pseudomonadota</taxon>
        <taxon>Alphaproteobacteria</taxon>
        <taxon>Parvularculales</taxon>
        <taxon>Parvularculaceae</taxon>
        <taxon>Aquisalinus</taxon>
    </lineage>
</organism>
<evidence type="ECO:0000313" key="4">
    <source>
        <dbReference type="EMBL" id="GGH92319.1"/>
    </source>
</evidence>
<dbReference type="InterPro" id="IPR011040">
    <property type="entry name" value="Sialidase"/>
</dbReference>